<dbReference type="OrthoDB" id="3240386at2759"/>
<dbReference type="AlphaFoldDB" id="A0A2R6NNZ0"/>
<keyword evidence="1" id="KW-0812">Transmembrane</keyword>
<proteinExistence type="predicted"/>
<organism evidence="2 3">
    <name type="scientific">Hermanssonia centrifuga</name>
    <dbReference type="NCBI Taxonomy" id="98765"/>
    <lineage>
        <taxon>Eukaryota</taxon>
        <taxon>Fungi</taxon>
        <taxon>Dikarya</taxon>
        <taxon>Basidiomycota</taxon>
        <taxon>Agaricomycotina</taxon>
        <taxon>Agaricomycetes</taxon>
        <taxon>Polyporales</taxon>
        <taxon>Meruliaceae</taxon>
        <taxon>Hermanssonia</taxon>
    </lineage>
</organism>
<dbReference type="EMBL" id="MLYV02001019">
    <property type="protein sequence ID" value="PSR74170.1"/>
    <property type="molecule type" value="Genomic_DNA"/>
</dbReference>
<keyword evidence="3" id="KW-1185">Reference proteome</keyword>
<accession>A0A2R6NNZ0</accession>
<evidence type="ECO:0000256" key="1">
    <source>
        <dbReference type="SAM" id="Phobius"/>
    </source>
</evidence>
<keyword evidence="1" id="KW-0472">Membrane</keyword>
<evidence type="ECO:0000313" key="2">
    <source>
        <dbReference type="EMBL" id="PSR74170.1"/>
    </source>
</evidence>
<comment type="caution">
    <text evidence="2">The sequence shown here is derived from an EMBL/GenBank/DDBJ whole genome shotgun (WGS) entry which is preliminary data.</text>
</comment>
<keyword evidence="1" id="KW-1133">Transmembrane helix</keyword>
<gene>
    <name evidence="2" type="ORF">PHLCEN_2v10126</name>
</gene>
<feature type="transmembrane region" description="Helical" evidence="1">
    <location>
        <begin position="6"/>
        <end position="30"/>
    </location>
</feature>
<name>A0A2R6NNZ0_9APHY</name>
<protein>
    <submittedName>
        <fullName evidence="2">Uncharacterized protein</fullName>
    </submittedName>
</protein>
<dbReference type="Proteomes" id="UP000186601">
    <property type="component" value="Unassembled WGS sequence"/>
</dbReference>
<sequence length="100" mass="11065">MTAKPWALYLPVAAIIVNTFLGLSADLLSIEAYYNPGFYQDKLVEISSQITIAWGWIMFFVNSLLTGSIVGRIVYVMVPAPVLASSYPTLCPQVHLSFHL</sequence>
<evidence type="ECO:0000313" key="3">
    <source>
        <dbReference type="Proteomes" id="UP000186601"/>
    </source>
</evidence>
<reference evidence="2 3" key="1">
    <citation type="submission" date="2018-02" db="EMBL/GenBank/DDBJ databases">
        <title>Genome sequence of the basidiomycete white-rot fungus Phlebia centrifuga.</title>
        <authorList>
            <person name="Granchi Z."/>
            <person name="Peng M."/>
            <person name="de Vries R.P."/>
            <person name="Hilden K."/>
            <person name="Makela M.R."/>
            <person name="Grigoriev I."/>
            <person name="Riley R."/>
        </authorList>
    </citation>
    <scope>NUCLEOTIDE SEQUENCE [LARGE SCALE GENOMIC DNA]</scope>
    <source>
        <strain evidence="2 3">FBCC195</strain>
    </source>
</reference>
<feature type="transmembrane region" description="Helical" evidence="1">
    <location>
        <begin position="51"/>
        <end position="78"/>
    </location>
</feature>